<dbReference type="OrthoDB" id="3258555at2759"/>
<dbReference type="EMBL" id="SFCI01000645">
    <property type="protein sequence ID" value="TFY78619.1"/>
    <property type="molecule type" value="Genomic_DNA"/>
</dbReference>
<evidence type="ECO:0000313" key="2">
    <source>
        <dbReference type="EMBL" id="TFY78619.1"/>
    </source>
</evidence>
<proteinExistence type="predicted"/>
<evidence type="ECO:0000256" key="1">
    <source>
        <dbReference type="SAM" id="MobiDB-lite"/>
    </source>
</evidence>
<gene>
    <name evidence="2" type="ORF">EWM64_g5394</name>
</gene>
<name>A0A4Y9ZYP2_9AGAM</name>
<evidence type="ECO:0000313" key="3">
    <source>
        <dbReference type="Proteomes" id="UP000298061"/>
    </source>
</evidence>
<comment type="caution">
    <text evidence="2">The sequence shown here is derived from an EMBL/GenBank/DDBJ whole genome shotgun (WGS) entry which is preliminary data.</text>
</comment>
<dbReference type="AlphaFoldDB" id="A0A4Y9ZYP2"/>
<feature type="region of interest" description="Disordered" evidence="1">
    <location>
        <begin position="209"/>
        <end position="254"/>
    </location>
</feature>
<evidence type="ECO:0008006" key="4">
    <source>
        <dbReference type="Google" id="ProtNLM"/>
    </source>
</evidence>
<feature type="compositionally biased region" description="Acidic residues" evidence="1">
    <location>
        <begin position="217"/>
        <end position="242"/>
    </location>
</feature>
<protein>
    <recommendedName>
        <fullName evidence="4">F-box domain-containing protein</fullName>
    </recommendedName>
</protein>
<reference evidence="2 3" key="1">
    <citation type="submission" date="2019-02" db="EMBL/GenBank/DDBJ databases">
        <title>Genome sequencing of the rare red list fungi Hericium alpestre (H. flagellum).</title>
        <authorList>
            <person name="Buettner E."/>
            <person name="Kellner H."/>
        </authorList>
    </citation>
    <scope>NUCLEOTIDE SEQUENCE [LARGE SCALE GENOMIC DNA]</scope>
    <source>
        <strain evidence="2 3">DSM 108284</strain>
    </source>
</reference>
<keyword evidence="3" id="KW-1185">Reference proteome</keyword>
<organism evidence="2 3">
    <name type="scientific">Hericium alpestre</name>
    <dbReference type="NCBI Taxonomy" id="135208"/>
    <lineage>
        <taxon>Eukaryota</taxon>
        <taxon>Fungi</taxon>
        <taxon>Dikarya</taxon>
        <taxon>Basidiomycota</taxon>
        <taxon>Agaricomycotina</taxon>
        <taxon>Agaricomycetes</taxon>
        <taxon>Russulales</taxon>
        <taxon>Hericiaceae</taxon>
        <taxon>Hericium</taxon>
    </lineage>
</organism>
<accession>A0A4Y9ZYP2</accession>
<sequence length="265" mass="30183">MTLCIASDVCRDLPPLSLPSLRNLTFSLQYRQFRAFGRFSHQTEGELHRIFTTVLAAYGPLLRRLHLNPVDWDESWGYLIIHNQLLLDHCPALEHFITYTTNSAARASHHPTLRWIDIWISFEDNESDSDIYDDPMAACIQDTANFPALQGCRFLDLSLSPIADLPVFASPEDVLPDDGVLWTTPPFCICQTYDMVTWEDFYEYDSGSDSSFKLSPSEEEDDLDDSESNSDSEEFSDDDDTIPEPTRLLDTEPRFDIDRLAAGVV</sequence>
<dbReference type="Proteomes" id="UP000298061">
    <property type="component" value="Unassembled WGS sequence"/>
</dbReference>